<sequence length="91" mass="10894">MITIKREIKSPFSNYGFEKTSSQYQVILTYLETNDAEKRRIGYALSIPKFDELPDGLKEIVRQKWFSEQKKENFEKEFCALCDKVFRFQPE</sequence>
<gene>
    <name evidence="1" type="ORF">K9W45_10360</name>
</gene>
<reference evidence="1" key="1">
    <citation type="journal article" date="2022" name="Nat. Microbiol.">
        <title>Unique mobile elements and scalable gene flow at the prokaryote-eukaryote boundary revealed by circularized Asgard archaea genomes.</title>
        <authorList>
            <person name="Wu F."/>
            <person name="Speth D.R."/>
            <person name="Philosof A."/>
            <person name="Cremiere A."/>
            <person name="Narayanan A."/>
            <person name="Barco R.A."/>
            <person name="Connon S.A."/>
            <person name="Amend J.P."/>
            <person name="Antoshechkin I.A."/>
            <person name="Orphan V.J."/>
        </authorList>
    </citation>
    <scope>NUCLEOTIDE SEQUENCE</scope>
    <source>
        <strain evidence="1">PM71</strain>
    </source>
</reference>
<evidence type="ECO:0000313" key="1">
    <source>
        <dbReference type="EMBL" id="UJG40230.1"/>
    </source>
</evidence>
<dbReference type="EMBL" id="CP084166">
    <property type="protein sequence ID" value="UJG40230.1"/>
    <property type="molecule type" value="Genomic_DNA"/>
</dbReference>
<proteinExistence type="predicted"/>
<dbReference type="Proteomes" id="UP001201020">
    <property type="component" value="Chromosome"/>
</dbReference>
<accession>A0A9Y1BJV7</accession>
<name>A0A9Y1BJV7_9ARCH</name>
<protein>
    <submittedName>
        <fullName evidence="1">Uncharacterized protein</fullName>
    </submittedName>
</protein>
<organism evidence="1">
    <name type="scientific">Candidatus Heimdallarchaeum aukensis</name>
    <dbReference type="NCBI Taxonomy" id="2876573"/>
    <lineage>
        <taxon>Archaea</taxon>
        <taxon>Promethearchaeati</taxon>
        <taxon>Candidatus Heimdallarchaeota</taxon>
        <taxon>Candidatus Heimdallarchaeia (ex Rinke et al. 2021) (nom. nud.)</taxon>
        <taxon>Candidatus Heimdallarchaeales</taxon>
        <taxon>Candidatus Heimdallarchaeaceae</taxon>
        <taxon>Candidatus Heimdallarchaeum</taxon>
    </lineage>
</organism>
<dbReference type="AlphaFoldDB" id="A0A9Y1BJV7"/>